<dbReference type="AlphaFoldDB" id="A0A2A4H0V1"/>
<name>A0A2A4H0V1_9STAP</name>
<dbReference type="RefSeq" id="WP_096591867.1">
    <property type="nucleotide sequence ID" value="NZ_MWRM01000001.1"/>
</dbReference>
<protein>
    <recommendedName>
        <fullName evidence="1">UPF0302 domain-containing protein</fullName>
    </recommendedName>
</protein>
<dbReference type="Pfam" id="PF08864">
    <property type="entry name" value="UPF0302"/>
    <property type="match status" value="1"/>
</dbReference>
<accession>A0A2A4H0V1</accession>
<evidence type="ECO:0000313" key="3">
    <source>
        <dbReference type="Proteomes" id="UP000218335"/>
    </source>
</evidence>
<evidence type="ECO:0000259" key="1">
    <source>
        <dbReference type="Pfam" id="PF08864"/>
    </source>
</evidence>
<dbReference type="InterPro" id="IPR011188">
    <property type="entry name" value="UPF0302"/>
</dbReference>
<gene>
    <name evidence="2" type="ORF">B5C08_00595</name>
</gene>
<dbReference type="InterPro" id="IPR038091">
    <property type="entry name" value="UPF0302_N_sf"/>
</dbReference>
<dbReference type="InterPro" id="IPR014963">
    <property type="entry name" value="UPF0302_N"/>
</dbReference>
<reference evidence="2 3" key="1">
    <citation type="journal article" date="2017" name="PLoS ONE">
        <title>Development of a real-time PCR for detection of Staphylococcus pseudintermedius using a novel automated comparison of whole-genome sequences.</title>
        <authorList>
            <person name="Verstappen K.M."/>
            <person name="Huijbregts L."/>
            <person name="Spaninks M."/>
            <person name="Wagenaar J.A."/>
            <person name="Fluit A.C."/>
            <person name="Duim B."/>
        </authorList>
    </citation>
    <scope>NUCLEOTIDE SEQUENCE [LARGE SCALE GENOMIC DNA]</scope>
    <source>
        <strain evidence="2 3">215070706401-1</strain>
    </source>
</reference>
<dbReference type="Proteomes" id="UP000218335">
    <property type="component" value="Unassembled WGS sequence"/>
</dbReference>
<feature type="domain" description="UPF0302" evidence="1">
    <location>
        <begin position="9"/>
        <end position="108"/>
    </location>
</feature>
<comment type="caution">
    <text evidence="2">The sequence shown here is derived from an EMBL/GenBank/DDBJ whole genome shotgun (WGS) entry which is preliminary data.</text>
</comment>
<dbReference type="PIRSF" id="PIRSF007165">
    <property type="entry name" value="UCP007165"/>
    <property type="match status" value="1"/>
</dbReference>
<sequence>MLDTRLNFEKRDFIEYLLFHYQFKSRISVWLLNFIKTTPALIEKIHFVDQIVAEHPTLEMAVSEAPDIAIQYHDGETVMMNTNEIFDRVIHHSQQLDVKIHFNHEANRDLRLDHLLLQQLLATQNGDAYHKDMYHIELSHSTEQQIIHLLKSHIDLSLNLKDIQSFNHYTKILNLIKLRHITDET</sequence>
<proteinExistence type="predicted"/>
<organism evidence="2 3">
    <name type="scientific">Staphylococcus delphini</name>
    <dbReference type="NCBI Taxonomy" id="53344"/>
    <lineage>
        <taxon>Bacteria</taxon>
        <taxon>Bacillati</taxon>
        <taxon>Bacillota</taxon>
        <taxon>Bacilli</taxon>
        <taxon>Bacillales</taxon>
        <taxon>Staphylococcaceae</taxon>
        <taxon>Staphylococcus</taxon>
        <taxon>Staphylococcus intermedius group</taxon>
    </lineage>
</organism>
<evidence type="ECO:0000313" key="2">
    <source>
        <dbReference type="EMBL" id="PCF57261.1"/>
    </source>
</evidence>
<dbReference type="EMBL" id="MWUU01000001">
    <property type="protein sequence ID" value="PCF57261.1"/>
    <property type="molecule type" value="Genomic_DNA"/>
</dbReference>
<dbReference type="Gene3D" id="3.40.1530.30">
    <property type="entry name" value="Uncharacterised family UPF0302, N-terminal domain"/>
    <property type="match status" value="1"/>
</dbReference>